<dbReference type="GO" id="GO:0000724">
    <property type="term" value="P:double-strand break repair via homologous recombination"/>
    <property type="evidence" value="ECO:0007669"/>
    <property type="project" value="TreeGrafter"/>
</dbReference>
<gene>
    <name evidence="5" type="ORF">KLLA0_F21076g</name>
</gene>
<proteinExistence type="predicted"/>
<feature type="region of interest" description="Disordered" evidence="4">
    <location>
        <begin position="459"/>
        <end position="534"/>
    </location>
</feature>
<dbReference type="PANTHER" id="PTHR19862:SF14">
    <property type="entry name" value="WD REPEAT-CONTAINING PROTEIN 48"/>
    <property type="match status" value="1"/>
</dbReference>
<keyword evidence="6" id="KW-1185">Reference proteome</keyword>
<dbReference type="GO" id="GO:0043130">
    <property type="term" value="F:ubiquitin binding"/>
    <property type="evidence" value="ECO:0007669"/>
    <property type="project" value="TreeGrafter"/>
</dbReference>
<dbReference type="InterPro" id="IPR001680">
    <property type="entry name" value="WD40_rpt"/>
</dbReference>
<feature type="compositionally biased region" description="Polar residues" evidence="4">
    <location>
        <begin position="507"/>
        <end position="526"/>
    </location>
</feature>
<evidence type="ECO:0000313" key="6">
    <source>
        <dbReference type="Proteomes" id="UP000000598"/>
    </source>
</evidence>
<evidence type="ECO:0000256" key="2">
    <source>
        <dbReference type="ARBA" id="ARBA00022737"/>
    </source>
</evidence>
<dbReference type="SMART" id="SM00320">
    <property type="entry name" value="WD40"/>
    <property type="match status" value="4"/>
</dbReference>
<protein>
    <submittedName>
        <fullName evidence="5">KLLA0F21076p</fullName>
    </submittedName>
</protein>
<evidence type="ECO:0000256" key="1">
    <source>
        <dbReference type="ARBA" id="ARBA00022574"/>
    </source>
</evidence>
<dbReference type="Pfam" id="PF11816">
    <property type="entry name" value="DUF3337"/>
    <property type="match status" value="1"/>
</dbReference>
<dbReference type="FunCoup" id="Q6CJ63">
    <property type="interactions" value="92"/>
</dbReference>
<evidence type="ECO:0000256" key="3">
    <source>
        <dbReference type="PROSITE-ProRule" id="PRU00221"/>
    </source>
</evidence>
<dbReference type="PaxDb" id="284590-Q6CJ63"/>
<dbReference type="OMA" id="WDIVSCE"/>
<reference evidence="5 6" key="1">
    <citation type="journal article" date="2004" name="Nature">
        <title>Genome evolution in yeasts.</title>
        <authorList>
            <consortium name="Genolevures"/>
            <person name="Dujon B."/>
            <person name="Sherman D."/>
            <person name="Fischer G."/>
            <person name="Durrens P."/>
            <person name="Casaregola S."/>
            <person name="Lafontaine I."/>
            <person name="de Montigny J."/>
            <person name="Marck C."/>
            <person name="Neuveglise C."/>
            <person name="Talla E."/>
            <person name="Goffard N."/>
            <person name="Frangeul L."/>
            <person name="Aigle M."/>
            <person name="Anthouard V."/>
            <person name="Babour A."/>
            <person name="Barbe V."/>
            <person name="Barnay S."/>
            <person name="Blanchin S."/>
            <person name="Beckerich J.M."/>
            <person name="Beyne E."/>
            <person name="Bleykasten C."/>
            <person name="Boisrame A."/>
            <person name="Boyer J."/>
            <person name="Cattolico L."/>
            <person name="Confanioleri F."/>
            <person name="de Daruvar A."/>
            <person name="Despons L."/>
            <person name="Fabre E."/>
            <person name="Fairhead C."/>
            <person name="Ferry-Dumazet H."/>
            <person name="Groppi A."/>
            <person name="Hantraye F."/>
            <person name="Hennequin C."/>
            <person name="Jauniaux N."/>
            <person name="Joyet P."/>
            <person name="Kachouri R."/>
            <person name="Kerrest A."/>
            <person name="Koszul R."/>
            <person name="Lemaire M."/>
            <person name="Lesur I."/>
            <person name="Ma L."/>
            <person name="Muller H."/>
            <person name="Nicaud J.M."/>
            <person name="Nikolski M."/>
            <person name="Oztas S."/>
            <person name="Ozier-Kalogeropoulos O."/>
            <person name="Pellenz S."/>
            <person name="Potier S."/>
            <person name="Richard G.F."/>
            <person name="Straub M.L."/>
            <person name="Suleau A."/>
            <person name="Swennene D."/>
            <person name="Tekaia F."/>
            <person name="Wesolowski-Louvel M."/>
            <person name="Westhof E."/>
            <person name="Wirth B."/>
            <person name="Zeniou-Meyer M."/>
            <person name="Zivanovic I."/>
            <person name="Bolotin-Fukuhara M."/>
            <person name="Thierry A."/>
            <person name="Bouchier C."/>
            <person name="Caudron B."/>
            <person name="Scarpelli C."/>
            <person name="Gaillardin C."/>
            <person name="Weissenbach J."/>
            <person name="Wincker P."/>
            <person name="Souciet J.L."/>
        </authorList>
    </citation>
    <scope>NUCLEOTIDE SEQUENCE [LARGE SCALE GENOMIC DNA]</scope>
    <source>
        <strain evidence="6">ATCC 8585 / CBS 2359 / DSM 70799 / NBRC 1267 / NRRL Y-1140 / WM37</strain>
    </source>
</reference>
<dbReference type="InterPro" id="IPR015943">
    <property type="entry name" value="WD40/YVTN_repeat-like_dom_sf"/>
</dbReference>
<dbReference type="AlphaFoldDB" id="Q6CJ63"/>
<sequence>MSKYTLSFGLLPLELDSDTKHLLPISSITNLDSTVITTGRDGNVVIEETQTKLAVHSDWISGIACLSAAKFLTVSHDFTICYNWKTTIWNHKIVGYHADYVKGIALIGLEDMKCRYATVGLDKKLKIWELDLFEVENEEDVEAKLLGKFDNTTHHDAGSIYCLTATKDVIIFGDNEGRLSWYDINSYSVIRTIDDAAGVNLKTLKLLDDETTVLSTSADGEIKLWNVESGKCLWTKQLSHAIWSVEGTLSKDLFLGDCMGNITQLQGNQISVIYKPSDCDTKTGGILAMAIIEDVLWFSRSGNSDLNKLNLLSKKLTVIEGGHALVRCSLLTNRRHVITENTSGELEKWDIVSCELVEKISRDEGNFDEVVRKLNPKEVLQHWCSVSIKRGILFVKINERFLNTEVYGSALTDYVIVNEDKVDEINLDERYNLGRIAVNSLLHGFIDYELAKDKKFREDISSTKKQTPPSTPNLLRRHNSMASDHTNPDQHKDNKSIKEKRRLSIFTKFTQSNNTTPQSSAPNTPNGIPDVPHTYHGIIEESEDEMGMMLPGPATALPTSSKPANLTLTRSVTEQSIERSATPSSTFGFHNRSSRVKLETNSIDDLHSISSTGNGEVNFKFNSKSFSKDLSERKPGLFLNEYIEEVYHAYLKQAPNSSSTFMKFGRRIPETLFIRDSTRPVIQIKSGCILTVNHWKEGSTGETIAFSTYLPPPTYTANDLIDNYHTYESLERHLPIWLGKILFKEDKVIKTYPKITFIIQPWKDEAHLSEETQQSPEAERLVVEHKRSGFHKKSKPPESPLMLPKINDSNVRLTAANMIKAKKIKTYIVDRFESKTPEMKNKEDPSEWLEILCKGTVLENDITLSAIRTLYWKSNTDIVLEYRRKPT</sequence>
<dbReference type="InterPro" id="IPR019775">
    <property type="entry name" value="WD40_repeat_CS"/>
</dbReference>
<dbReference type="eggNOG" id="KOG0308">
    <property type="taxonomic scope" value="Eukaryota"/>
</dbReference>
<dbReference type="KEGG" id="kla:KLLA0_F21076g"/>
<evidence type="ECO:0000313" key="5">
    <source>
        <dbReference type="EMBL" id="CAG98734.1"/>
    </source>
</evidence>
<dbReference type="InterPro" id="IPR051246">
    <property type="entry name" value="WDR48"/>
</dbReference>
<feature type="compositionally biased region" description="Basic and acidic residues" evidence="4">
    <location>
        <begin position="486"/>
        <end position="497"/>
    </location>
</feature>
<keyword evidence="2" id="KW-0677">Repeat</keyword>
<dbReference type="PANTHER" id="PTHR19862">
    <property type="entry name" value="WD REPEAT-CONTAINING PROTEIN 48"/>
    <property type="match status" value="1"/>
</dbReference>
<evidence type="ECO:0000256" key="4">
    <source>
        <dbReference type="SAM" id="MobiDB-lite"/>
    </source>
</evidence>
<dbReference type="HOGENOM" id="CLU_297547_0_0_1"/>
<dbReference type="InParanoid" id="Q6CJ63"/>
<dbReference type="PROSITE" id="PS00678">
    <property type="entry name" value="WD_REPEATS_1"/>
    <property type="match status" value="1"/>
</dbReference>
<keyword evidence="1 3" id="KW-0853">WD repeat</keyword>
<name>Q6CJ63_KLULA</name>
<dbReference type="InterPro" id="IPR021772">
    <property type="entry name" value="WDR48/Bun107"/>
</dbReference>
<dbReference type="STRING" id="284590.Q6CJ63"/>
<feature type="repeat" description="WD" evidence="3">
    <location>
        <begin position="201"/>
        <end position="235"/>
    </location>
</feature>
<dbReference type="Gene3D" id="2.130.10.10">
    <property type="entry name" value="YVTN repeat-like/Quinoprotein amine dehydrogenase"/>
    <property type="match status" value="2"/>
</dbReference>
<accession>Q6CJ63</accession>
<dbReference type="PROSITE" id="PS50082">
    <property type="entry name" value="WD_REPEATS_2"/>
    <property type="match status" value="1"/>
</dbReference>
<dbReference type="EMBL" id="CR382126">
    <property type="protein sequence ID" value="CAG98734.1"/>
    <property type="molecule type" value="Genomic_DNA"/>
</dbReference>
<dbReference type="Proteomes" id="UP000000598">
    <property type="component" value="Chromosome F"/>
</dbReference>
<dbReference type="SUPFAM" id="SSF50978">
    <property type="entry name" value="WD40 repeat-like"/>
    <property type="match status" value="1"/>
</dbReference>
<dbReference type="InterPro" id="IPR036322">
    <property type="entry name" value="WD40_repeat_dom_sf"/>
</dbReference>
<organism evidence="5 6">
    <name type="scientific">Kluyveromyces lactis (strain ATCC 8585 / CBS 2359 / DSM 70799 / NBRC 1267 / NRRL Y-1140 / WM37)</name>
    <name type="common">Yeast</name>
    <name type="synonym">Candida sphaerica</name>
    <dbReference type="NCBI Taxonomy" id="284590"/>
    <lineage>
        <taxon>Eukaryota</taxon>
        <taxon>Fungi</taxon>
        <taxon>Dikarya</taxon>
        <taxon>Ascomycota</taxon>
        <taxon>Saccharomycotina</taxon>
        <taxon>Saccharomycetes</taxon>
        <taxon>Saccharomycetales</taxon>
        <taxon>Saccharomycetaceae</taxon>
        <taxon>Kluyveromyces</taxon>
    </lineage>
</organism>